<dbReference type="AlphaFoldDB" id="A0A484BF83"/>
<evidence type="ECO:0000313" key="3">
    <source>
        <dbReference type="Proteomes" id="UP000295192"/>
    </source>
</evidence>
<protein>
    <submittedName>
        <fullName evidence="2">Uncharacterized protein</fullName>
    </submittedName>
</protein>
<gene>
    <name evidence="2" type="ORF">AWZ03_006117</name>
</gene>
<dbReference type="EMBL" id="LSRL02000044">
    <property type="protein sequence ID" value="TDG47389.1"/>
    <property type="molecule type" value="Genomic_DNA"/>
</dbReference>
<keyword evidence="3" id="KW-1185">Reference proteome</keyword>
<proteinExistence type="predicted"/>
<sequence>MLRHKRNNNNNNNNVNKTTHSEHVKRFGPADALHPHLNRSTPVQRQLFNQHLNQRVTLSLELYHKNIIKELIELNKINVYKLTKNVSQT</sequence>
<organism evidence="2 3">
    <name type="scientific">Drosophila navojoa</name>
    <name type="common">Fruit fly</name>
    <dbReference type="NCBI Taxonomy" id="7232"/>
    <lineage>
        <taxon>Eukaryota</taxon>
        <taxon>Metazoa</taxon>
        <taxon>Ecdysozoa</taxon>
        <taxon>Arthropoda</taxon>
        <taxon>Hexapoda</taxon>
        <taxon>Insecta</taxon>
        <taxon>Pterygota</taxon>
        <taxon>Neoptera</taxon>
        <taxon>Endopterygota</taxon>
        <taxon>Diptera</taxon>
        <taxon>Brachycera</taxon>
        <taxon>Muscomorpha</taxon>
        <taxon>Ephydroidea</taxon>
        <taxon>Drosophilidae</taxon>
        <taxon>Drosophila</taxon>
    </lineage>
</organism>
<dbReference type="OrthoDB" id="7844342at2759"/>
<reference evidence="2 3" key="1">
    <citation type="journal article" date="2019" name="J. Hered.">
        <title>An Improved Genome Assembly for Drosophila navojoa, the Basal Species in the mojavensis Cluster.</title>
        <authorList>
            <person name="Vanderlinde T."/>
            <person name="Dupim E.G."/>
            <person name="Nazario-Yepiz N.O."/>
            <person name="Carvalho A.B."/>
        </authorList>
    </citation>
    <scope>NUCLEOTIDE SEQUENCE [LARGE SCALE GENOMIC DNA]</scope>
    <source>
        <strain evidence="2">Navoj_Jal97</strain>
        <tissue evidence="2">Whole organism</tissue>
    </source>
</reference>
<comment type="caution">
    <text evidence="2">The sequence shown here is derived from an EMBL/GenBank/DDBJ whole genome shotgun (WGS) entry which is preliminary data.</text>
</comment>
<name>A0A484BF83_DRONA</name>
<dbReference type="Proteomes" id="UP000295192">
    <property type="component" value="Unassembled WGS sequence"/>
</dbReference>
<accession>A0A484BF83</accession>
<evidence type="ECO:0000256" key="1">
    <source>
        <dbReference type="SAM" id="MobiDB-lite"/>
    </source>
</evidence>
<dbReference type="OMA" id="KFLVFRL"/>
<evidence type="ECO:0000313" key="2">
    <source>
        <dbReference type="EMBL" id="TDG47389.1"/>
    </source>
</evidence>
<feature type="region of interest" description="Disordered" evidence="1">
    <location>
        <begin position="1"/>
        <end position="37"/>
    </location>
</feature>